<dbReference type="AlphaFoldDB" id="A0A0D8NZX1"/>
<evidence type="ECO:0000256" key="3">
    <source>
        <dbReference type="ARBA" id="ARBA00022839"/>
    </source>
</evidence>
<dbReference type="InterPro" id="IPR036397">
    <property type="entry name" value="RNaseH_sf"/>
</dbReference>
<dbReference type="GeneID" id="93547171"/>
<evidence type="ECO:0000313" key="6">
    <source>
        <dbReference type="EMBL" id="PSW92439.1"/>
    </source>
</evidence>
<dbReference type="InterPro" id="IPR012337">
    <property type="entry name" value="RNaseH-like_sf"/>
</dbReference>
<proteinExistence type="predicted"/>
<evidence type="ECO:0000313" key="5">
    <source>
        <dbReference type="EMBL" id="PSV94233.1"/>
    </source>
</evidence>
<keyword evidence="1" id="KW-0540">Nuclease</keyword>
<dbReference type="RefSeq" id="WP_045038527.1">
    <property type="nucleotide sequence ID" value="NZ_JZSR01000046.1"/>
</dbReference>
<evidence type="ECO:0000313" key="7">
    <source>
        <dbReference type="Proteomes" id="UP000241190"/>
    </source>
</evidence>
<dbReference type="SMART" id="SM00479">
    <property type="entry name" value="EXOIII"/>
    <property type="match status" value="1"/>
</dbReference>
<evidence type="ECO:0000259" key="4">
    <source>
        <dbReference type="SMART" id="SM00479"/>
    </source>
</evidence>
<dbReference type="PANTHER" id="PTHR23044:SF61">
    <property type="entry name" value="3'-5' EXORIBONUCLEASE 1-RELATED"/>
    <property type="match status" value="1"/>
</dbReference>
<dbReference type="Proteomes" id="UP000241190">
    <property type="component" value="Unassembled WGS sequence"/>
</dbReference>
<keyword evidence="3 5" id="KW-0269">Exonuclease</keyword>
<dbReference type="EMBL" id="PYOP01000041">
    <property type="protein sequence ID" value="PSW92439.1"/>
    <property type="molecule type" value="Genomic_DNA"/>
</dbReference>
<dbReference type="GO" id="GO:0003676">
    <property type="term" value="F:nucleic acid binding"/>
    <property type="evidence" value="ECO:0007669"/>
    <property type="project" value="InterPro"/>
</dbReference>
<keyword evidence="7" id="KW-1185">Reference proteome</keyword>
<dbReference type="Pfam" id="PF00929">
    <property type="entry name" value="RNase_T"/>
    <property type="match status" value="1"/>
</dbReference>
<dbReference type="SUPFAM" id="SSF53098">
    <property type="entry name" value="Ribonuclease H-like"/>
    <property type="match status" value="1"/>
</dbReference>
<dbReference type="InterPro" id="IPR051274">
    <property type="entry name" value="3-5_Exoribonuclease"/>
</dbReference>
<dbReference type="EMBL" id="PYLW01000019">
    <property type="protein sequence ID" value="PSV94233.1"/>
    <property type="molecule type" value="Genomic_DNA"/>
</dbReference>
<keyword evidence="2" id="KW-0378">Hydrolase</keyword>
<evidence type="ECO:0000256" key="1">
    <source>
        <dbReference type="ARBA" id="ARBA00022722"/>
    </source>
</evidence>
<dbReference type="InterPro" id="IPR047201">
    <property type="entry name" value="ERI-1_3'hExo-like"/>
</dbReference>
<accession>A0A0D8NZX1</accession>
<protein>
    <submittedName>
        <fullName evidence="5">Exonuclease</fullName>
    </submittedName>
</protein>
<gene>
    <name evidence="5" type="ORF">C9I88_15075</name>
    <name evidence="6" type="ORF">C9J52_18090</name>
</gene>
<organism evidence="5 8">
    <name type="scientific">Photobacterium iliopiscarium</name>
    <dbReference type="NCBI Taxonomy" id="56192"/>
    <lineage>
        <taxon>Bacteria</taxon>
        <taxon>Pseudomonadati</taxon>
        <taxon>Pseudomonadota</taxon>
        <taxon>Gammaproteobacteria</taxon>
        <taxon>Vibrionales</taxon>
        <taxon>Vibrionaceae</taxon>
        <taxon>Photobacterium</taxon>
    </lineage>
</organism>
<dbReference type="STRING" id="56192.UB38_17375"/>
<dbReference type="GO" id="GO:0000175">
    <property type="term" value="F:3'-5'-RNA exonuclease activity"/>
    <property type="evidence" value="ECO:0007669"/>
    <property type="project" value="InterPro"/>
</dbReference>
<dbReference type="OrthoDB" id="4563729at2"/>
<dbReference type="GO" id="GO:0006259">
    <property type="term" value="P:DNA metabolic process"/>
    <property type="evidence" value="ECO:0007669"/>
    <property type="project" value="UniProtKB-ARBA"/>
</dbReference>
<dbReference type="Proteomes" id="UP000241954">
    <property type="component" value="Unassembled WGS sequence"/>
</dbReference>
<comment type="caution">
    <text evidence="5">The sequence shown here is derived from an EMBL/GenBank/DDBJ whole genome shotgun (WGS) entry which is preliminary data.</text>
</comment>
<feature type="domain" description="Exonuclease" evidence="4">
    <location>
        <begin position="5"/>
        <end position="181"/>
    </location>
</feature>
<dbReference type="PANTHER" id="PTHR23044">
    <property type="entry name" value="3'-5' EXONUCLEASE ERI1-RELATED"/>
    <property type="match status" value="1"/>
</dbReference>
<evidence type="ECO:0000256" key="2">
    <source>
        <dbReference type="ARBA" id="ARBA00022801"/>
    </source>
</evidence>
<evidence type="ECO:0000313" key="8">
    <source>
        <dbReference type="Proteomes" id="UP000241954"/>
    </source>
</evidence>
<sequence>MNFDRIVCFDLEMCCWNDGRTSRTGEIIEIGVAELDLNTGRIVRRAQHYVRPEHDEISPFCTELTGIKPDLIEKNGKPLATILRSIEQKFGGRHKIYGAWGHDDRILKKECAAKELKEPFREYLNLATLFKLQRHVTNKRLGQRAAMEIAGVSWEGRQHSGYVDAYNLARLAATMFCEQDVLTNDK</sequence>
<dbReference type="Gene3D" id="3.30.420.10">
    <property type="entry name" value="Ribonuclease H-like superfamily/Ribonuclease H"/>
    <property type="match status" value="1"/>
</dbReference>
<reference evidence="5 8" key="1">
    <citation type="submission" date="2018-01" db="EMBL/GenBank/DDBJ databases">
        <title>Whole genome sequencing of Histamine producing bacteria.</title>
        <authorList>
            <person name="Butler K."/>
        </authorList>
    </citation>
    <scope>NUCLEOTIDE SEQUENCE [LARGE SCALE GENOMIC DNA]</scope>
    <source>
        <strain evidence="6 7">ATCC 51761</strain>
        <strain evidence="5 8">NCIMB 13481</strain>
    </source>
</reference>
<name>A0A0D8NZX1_9GAMM</name>
<dbReference type="InterPro" id="IPR013520">
    <property type="entry name" value="Ribonucl_H"/>
</dbReference>
<dbReference type="CDD" id="cd06133">
    <property type="entry name" value="ERI-1_3'hExo_like"/>
    <property type="match status" value="1"/>
</dbReference>